<keyword evidence="4" id="KW-0344">Guanine-nucleotide releasing factor</keyword>
<evidence type="ECO:0000256" key="7">
    <source>
        <dbReference type="ARBA" id="ARBA00022833"/>
    </source>
</evidence>
<evidence type="ECO:0000256" key="4">
    <source>
        <dbReference type="ARBA" id="ARBA00022658"/>
    </source>
</evidence>
<evidence type="ECO:0000313" key="14">
    <source>
        <dbReference type="EMBL" id="RWS10575.1"/>
    </source>
</evidence>
<keyword evidence="6" id="KW-0863">Zinc-finger</keyword>
<evidence type="ECO:0000256" key="10">
    <source>
        <dbReference type="SAM" id="MobiDB-lite"/>
    </source>
</evidence>
<keyword evidence="13" id="KW-0418">Kinase</keyword>
<evidence type="ECO:0000256" key="9">
    <source>
        <dbReference type="SAM" id="Coils"/>
    </source>
</evidence>
<dbReference type="Proteomes" id="UP000285301">
    <property type="component" value="Unassembled WGS sequence"/>
</dbReference>
<feature type="compositionally biased region" description="Low complexity" evidence="10">
    <location>
        <begin position="26"/>
        <end position="37"/>
    </location>
</feature>
<dbReference type="SUPFAM" id="SSF48065">
    <property type="entry name" value="DBL homology domain (DH-domain)"/>
    <property type="match status" value="1"/>
</dbReference>
<dbReference type="CDD" id="cd00160">
    <property type="entry name" value="RhoGEF"/>
    <property type="match status" value="1"/>
</dbReference>
<dbReference type="InterPro" id="IPR011993">
    <property type="entry name" value="PH-like_dom_sf"/>
</dbReference>
<dbReference type="Pfam" id="PF17838">
    <property type="entry name" value="PH_16"/>
    <property type="match status" value="1"/>
</dbReference>
<dbReference type="EMBL" id="NCKU01002237">
    <property type="protein sequence ID" value="RWS10069.1"/>
    <property type="molecule type" value="Genomic_DNA"/>
</dbReference>
<comment type="subcellular location">
    <subcellularLocation>
        <location evidence="1">Cytoplasm</location>
    </subcellularLocation>
</comment>
<name>A0A3S3QKE4_9ACAR</name>
<dbReference type="InterPro" id="IPR051632">
    <property type="entry name" value="Rho_GEF"/>
</dbReference>
<evidence type="ECO:0000313" key="12">
    <source>
        <dbReference type="EMBL" id="RWS10069.1"/>
    </source>
</evidence>
<dbReference type="OrthoDB" id="28045at2759"/>
<protein>
    <submittedName>
        <fullName evidence="13">A-kinase anchor protein 13-like protein</fullName>
    </submittedName>
</protein>
<feature type="region of interest" description="Disordered" evidence="10">
    <location>
        <begin position="1"/>
        <end position="49"/>
    </location>
</feature>
<keyword evidence="3" id="KW-0597">Phosphoprotein</keyword>
<dbReference type="GO" id="GO:0035023">
    <property type="term" value="P:regulation of Rho protein signal transduction"/>
    <property type="evidence" value="ECO:0007669"/>
    <property type="project" value="TreeGrafter"/>
</dbReference>
<dbReference type="InterPro" id="IPR000219">
    <property type="entry name" value="DH_dom"/>
</dbReference>
<dbReference type="STRING" id="1965070.A0A3S3QKE4"/>
<feature type="compositionally biased region" description="Polar residues" evidence="10">
    <location>
        <begin position="987"/>
        <end position="996"/>
    </location>
</feature>
<dbReference type="FunFam" id="1.20.900.10:FF:000004">
    <property type="entry name" value="Rho guanine nucleotide exchange factor 2"/>
    <property type="match status" value="1"/>
</dbReference>
<proteinExistence type="predicted"/>
<evidence type="ECO:0000256" key="1">
    <source>
        <dbReference type="ARBA" id="ARBA00004496"/>
    </source>
</evidence>
<gene>
    <name evidence="12" type="ORF">B4U79_04674</name>
    <name evidence="14" type="ORF">B4U79_09410</name>
    <name evidence="13" type="ORF">B4U79_15442</name>
</gene>
<keyword evidence="8 9" id="KW-0175">Coiled coil</keyword>
<feature type="compositionally biased region" description="Polar residues" evidence="10">
    <location>
        <begin position="1"/>
        <end position="17"/>
    </location>
</feature>
<feature type="coiled-coil region" evidence="9">
    <location>
        <begin position="254"/>
        <end position="281"/>
    </location>
</feature>
<evidence type="ECO:0000256" key="3">
    <source>
        <dbReference type="ARBA" id="ARBA00022553"/>
    </source>
</evidence>
<evidence type="ECO:0000259" key="11">
    <source>
        <dbReference type="PROSITE" id="PS50010"/>
    </source>
</evidence>
<dbReference type="GO" id="GO:0005085">
    <property type="term" value="F:guanyl-nucleotide exchange factor activity"/>
    <property type="evidence" value="ECO:0007669"/>
    <property type="project" value="UniProtKB-KW"/>
</dbReference>
<dbReference type="GO" id="GO:0016301">
    <property type="term" value="F:kinase activity"/>
    <property type="evidence" value="ECO:0007669"/>
    <property type="project" value="UniProtKB-KW"/>
</dbReference>
<evidence type="ECO:0000256" key="6">
    <source>
        <dbReference type="ARBA" id="ARBA00022771"/>
    </source>
</evidence>
<organism evidence="13 15">
    <name type="scientific">Dinothrombium tinctorium</name>
    <dbReference type="NCBI Taxonomy" id="1965070"/>
    <lineage>
        <taxon>Eukaryota</taxon>
        <taxon>Metazoa</taxon>
        <taxon>Ecdysozoa</taxon>
        <taxon>Arthropoda</taxon>
        <taxon>Chelicerata</taxon>
        <taxon>Arachnida</taxon>
        <taxon>Acari</taxon>
        <taxon>Acariformes</taxon>
        <taxon>Trombidiformes</taxon>
        <taxon>Prostigmata</taxon>
        <taxon>Anystina</taxon>
        <taxon>Parasitengona</taxon>
        <taxon>Trombidioidea</taxon>
        <taxon>Trombidiidae</taxon>
        <taxon>Dinothrombium</taxon>
    </lineage>
</organism>
<keyword evidence="7" id="KW-0862">Zinc</keyword>
<keyword evidence="13" id="KW-0808">Transferase</keyword>
<accession>A0A3S3QKE4</accession>
<dbReference type="EMBL" id="NCKU01002051">
    <property type="protein sequence ID" value="RWS10575.1"/>
    <property type="molecule type" value="Genomic_DNA"/>
</dbReference>
<dbReference type="EMBL" id="NCKU01002214">
    <property type="protein sequence ID" value="RWS10129.1"/>
    <property type="molecule type" value="Genomic_DNA"/>
</dbReference>
<dbReference type="PANTHER" id="PTHR13944">
    <property type="entry name" value="AGAP007712-PA"/>
    <property type="match status" value="1"/>
</dbReference>
<sequence>MSFSRAYHQSQQSSSADSPGIAKGGSSPSISEINSTSLESLDGGLPEITDLDSDPLLKLTDEEPEAWNATVDKKTLKKMKEKEIKRQEAIYELIITEKHHCLTLKIMQKVFAEGMVRDVQLTRDMVERIFPCLDGLLDTHMSFLRKLRERQIQESLIQNIGDVVLQQFTDINAKRIENCYGEFCSQHKNALSYYKDILKTDRKFQAFVKKYSSKPLCKGRGIPECILLVTQRVTKYPLLIDRLIKATKDNVSDYNDLQQALQNVKDILNKIDARVDEKNRENRLIQIYHKIDAKSAAFYKGNKFKKSNVLSNNRKLRFESVISWKCARGKTVDVIGIILSDIIIFLQESNQKYYFASYDNKSGIVPLQKLLVRERAGQCSKGIYLICPKSFPQPEMYELICATAKDQKVWIEEIRSAVEQCPDEDEIMSPIGEQQKIEEEKRAKLSELLVSMYENDAKLTHVCEEKMRMLSEVLELRGIEHENVDVSGHMVSLEDKFSCEAMYSVASEALRLTNSLYLSGTNLSRSVSSAGEHQSETLVSPVLPKRAETFGGFDTPIKVTPQDSGYLKKKTIQNTDLELEEENEDVTKEQVQLRNPSSASFLRVKDEIRRHSGPLLDRSPVDLETQEKLHRRSLASTPTHFTSNILTSPSHSPVYSAYACSPCDPSYICRLSTTPLIMSQGRDQLIQIVELQNQIHLMIRFFNYQQTLLVDMKSKLMEANEKLSRDTTSNYGSFSRHDKKSVYRPEHQLEELRNIQEQFTAEKSDWQKKYEEEKNELEAKKQELQELQRQIKQEQSDLTHQRELLYRKLEALQKEGIILSPTLTVVNVGPGNKSLQSETSLSLHEEESEKGQVSPVNTANIACQSNESKLSTATGASNVRQRNVTSINISSRDSQQELPMHLCSTTNILTRRSLGTNVNIKQQLPLKLAANNSMSSTSPTFMYSITQPNSSSIIIPNGFISSNSSSNNCNNSTPQQILPMKLACDTRSGSNTNPNVQQQQQQPVRSNSSVESVLFNREASLLPTDKCGVNIRNIPSASSSFGEHHHVRTQSTPAPLRTDDDNNSMDATVSQTRRKSTDEEIFC</sequence>
<evidence type="ECO:0000256" key="2">
    <source>
        <dbReference type="ARBA" id="ARBA00022490"/>
    </source>
</evidence>
<reference evidence="13 15" key="1">
    <citation type="journal article" date="2018" name="Gigascience">
        <title>Genomes of trombidid mites reveal novel predicted allergens and laterally-transferred genes associated with secondary metabolism.</title>
        <authorList>
            <person name="Dong X."/>
            <person name="Chaisiri K."/>
            <person name="Xia D."/>
            <person name="Armstrong S.D."/>
            <person name="Fang Y."/>
            <person name="Donnelly M.J."/>
            <person name="Kadowaki T."/>
            <person name="McGarry J.W."/>
            <person name="Darby A.C."/>
            <person name="Makepeace B.L."/>
        </authorList>
    </citation>
    <scope>NUCLEOTIDE SEQUENCE [LARGE SCALE GENOMIC DNA]</scope>
    <source>
        <strain evidence="13">UoL-WK</strain>
    </source>
</reference>
<keyword evidence="5" id="KW-0479">Metal-binding</keyword>
<keyword evidence="2" id="KW-0963">Cytoplasm</keyword>
<evidence type="ECO:0000256" key="8">
    <source>
        <dbReference type="ARBA" id="ARBA00023054"/>
    </source>
</evidence>
<dbReference type="SMART" id="SM00233">
    <property type="entry name" value="PH"/>
    <property type="match status" value="1"/>
</dbReference>
<feature type="region of interest" description="Disordered" evidence="10">
    <location>
        <begin position="984"/>
        <end position="1010"/>
    </location>
</feature>
<evidence type="ECO:0000313" key="13">
    <source>
        <dbReference type="EMBL" id="RWS10129.1"/>
    </source>
</evidence>
<dbReference type="GO" id="GO:0008270">
    <property type="term" value="F:zinc ion binding"/>
    <property type="evidence" value="ECO:0007669"/>
    <property type="project" value="UniProtKB-KW"/>
</dbReference>
<dbReference type="GO" id="GO:0005737">
    <property type="term" value="C:cytoplasm"/>
    <property type="evidence" value="ECO:0007669"/>
    <property type="project" value="UniProtKB-SubCell"/>
</dbReference>
<dbReference type="SMART" id="SM00325">
    <property type="entry name" value="RhoGEF"/>
    <property type="match status" value="1"/>
</dbReference>
<feature type="domain" description="DH" evidence="11">
    <location>
        <begin position="85"/>
        <end position="274"/>
    </location>
</feature>
<dbReference type="PANTHER" id="PTHR13944:SF21">
    <property type="entry name" value="CYSTS, ISOFORM C"/>
    <property type="match status" value="1"/>
</dbReference>
<evidence type="ECO:0000313" key="15">
    <source>
        <dbReference type="Proteomes" id="UP000285301"/>
    </source>
</evidence>
<dbReference type="InterPro" id="IPR041020">
    <property type="entry name" value="PH_16"/>
</dbReference>
<dbReference type="Gene3D" id="2.30.29.30">
    <property type="entry name" value="Pleckstrin-homology domain (PH domain)/Phosphotyrosine-binding domain (PTB)"/>
    <property type="match status" value="1"/>
</dbReference>
<feature type="coiled-coil region" evidence="9">
    <location>
        <begin position="749"/>
        <end position="815"/>
    </location>
</feature>
<dbReference type="AlphaFoldDB" id="A0A3S3QKE4"/>
<feature type="region of interest" description="Disordered" evidence="10">
    <location>
        <begin position="831"/>
        <end position="854"/>
    </location>
</feature>
<dbReference type="InterPro" id="IPR035899">
    <property type="entry name" value="DBL_dom_sf"/>
</dbReference>
<evidence type="ECO:0000256" key="5">
    <source>
        <dbReference type="ARBA" id="ARBA00022723"/>
    </source>
</evidence>
<feature type="region of interest" description="Disordered" evidence="10">
    <location>
        <begin position="1036"/>
        <end position="1083"/>
    </location>
</feature>
<dbReference type="PROSITE" id="PS50010">
    <property type="entry name" value="DH_2"/>
    <property type="match status" value="1"/>
</dbReference>
<reference evidence="13" key="2">
    <citation type="submission" date="2018-11" db="EMBL/GenBank/DDBJ databases">
        <title>Trombidioid mite genomics.</title>
        <authorList>
            <person name="Dong X."/>
        </authorList>
    </citation>
    <scope>NUCLEOTIDE SEQUENCE</scope>
    <source>
        <strain evidence="13">UoL-WK</strain>
    </source>
</reference>
<dbReference type="SUPFAM" id="SSF50729">
    <property type="entry name" value="PH domain-like"/>
    <property type="match status" value="1"/>
</dbReference>
<keyword evidence="15" id="KW-1185">Reference proteome</keyword>
<comment type="caution">
    <text evidence="13">The sequence shown here is derived from an EMBL/GenBank/DDBJ whole genome shotgun (WGS) entry which is preliminary data.</text>
</comment>
<dbReference type="Gene3D" id="1.20.900.10">
    <property type="entry name" value="Dbl homology (DH) domain"/>
    <property type="match status" value="1"/>
</dbReference>
<dbReference type="Pfam" id="PF00621">
    <property type="entry name" value="RhoGEF"/>
    <property type="match status" value="1"/>
</dbReference>
<dbReference type="InterPro" id="IPR001849">
    <property type="entry name" value="PH_domain"/>
</dbReference>